<dbReference type="InterPro" id="IPR042241">
    <property type="entry name" value="GCP_C_sf"/>
</dbReference>
<accession>A0AAD3D8Y3</accession>
<proteinExistence type="inferred from homology"/>
<comment type="caution">
    <text evidence="10">The sequence shown here is derived from an EMBL/GenBank/DDBJ whole genome shotgun (WGS) entry which is preliminary data.</text>
</comment>
<evidence type="ECO:0000256" key="2">
    <source>
        <dbReference type="ARBA" id="ARBA00022490"/>
    </source>
</evidence>
<evidence type="ECO:0000313" key="11">
    <source>
        <dbReference type="Proteomes" id="UP001054902"/>
    </source>
</evidence>
<protein>
    <recommendedName>
        <fullName evidence="5">Spindle pole body component</fullName>
    </recommendedName>
</protein>
<dbReference type="GO" id="GO:0051321">
    <property type="term" value="P:meiotic cell cycle"/>
    <property type="evidence" value="ECO:0007669"/>
    <property type="project" value="TreeGrafter"/>
</dbReference>
<evidence type="ECO:0000256" key="4">
    <source>
        <dbReference type="ARBA" id="ARBA00023212"/>
    </source>
</evidence>
<dbReference type="GO" id="GO:0051225">
    <property type="term" value="P:spindle assembly"/>
    <property type="evidence" value="ECO:0007669"/>
    <property type="project" value="TreeGrafter"/>
</dbReference>
<dbReference type="PANTHER" id="PTHR19302">
    <property type="entry name" value="GAMMA TUBULIN COMPLEX PROTEIN"/>
    <property type="match status" value="1"/>
</dbReference>
<feature type="domain" description="Gamma tubulin complex component protein N-terminal" evidence="9">
    <location>
        <begin position="292"/>
        <end position="610"/>
    </location>
</feature>
<evidence type="ECO:0000256" key="6">
    <source>
        <dbReference type="SAM" id="Coils"/>
    </source>
</evidence>
<sequence length="1020" mass="116353">MSTSALPFTSPSSYNNDDRGTPLQSISSILQTPPLSSSYFTDGTSGEGKYDEGNGNAKGVKYNSTILLSQCLPSTGTLTIANDNPRATLTGNHLSQKYELLTIVPTIDEQSSTLVKLYDMVCFQHNDKYLGVRGSKLGFFRGIKSQAEQWKIIPAGTSSSNGLVLAGQSVLLQNELTGELLSSFCDDTQNEFKSDTGKDDRRFVTMYNFQADMNASILDRTMDAGLQLTFGMREKWTLDFIHTPPLPQPHYSSRPFLSGSYLQYPSRYGEKQIDSMSELVNYDNLIQESVLVEEILGALLGLEGDFICFENDEFQVINAEKIDPSISTLVQKLLPTATKFVSIQSFIANRLLTFEYGRVSHALCGIIDTLLGQYMDFITHLDDQYRSNNNGLDSLTLSGVYTQMQASAKTISILHAIIATTKSLKGGALINALEEMRQKYLGDDNAKYLFKVIMEKASQPYMEMFTCWLKDGNLKDPFGEFMIKESGQMKRQDFCYNIDGSVDQWSNWYTLKEENILFVMKEGDSSSTQMQQLSKEKMTLTEKILITGKYWNAIMLCEHRNQNAAQLPKSVDKGKKDISNLSLQLCSTEFSRFIEKEYEDASRTFLNIFMRDYKAIDVLAFMKRYFLLDQGDFFVHFLDMAEEELLQEMTDVSRGRVQNWMTLSIQMSNSAESSGGFEADGTLSEIVSSLTGAFANESLMSHLNNLHAMNGGIESNEPKTPSRHTYGGANKGLTGVEAFMLDFHTVPFPLSLILSRHTILNYQLMFRHLFFAKHVERRLVGTWLDHQVIKEYQTLRKDLGRTYLIRQRMLHFMQNFVYYMMFEVIDPNFLHMERKLSSRSNDGDKSPITVDAVLNDHWSFLQKTLNECLLSNCDLVKALTKLMTTCLLFSDQMKLFIEQTQIEFEQNRIATESRQKRNRRMFDNMDSASVRMEKRMKERMAAEKEQKDARKQTQIQRLEKELNSASYKRMIARFEQVFDSNLADFMKQLVAESSSQSHTHLTNLVARLDYNGYVTKSMQL</sequence>
<evidence type="ECO:0000259" key="9">
    <source>
        <dbReference type="Pfam" id="PF17681"/>
    </source>
</evidence>
<evidence type="ECO:0000256" key="1">
    <source>
        <dbReference type="ARBA" id="ARBA00010337"/>
    </source>
</evidence>
<keyword evidence="3 5" id="KW-0493">Microtubule</keyword>
<dbReference type="AlphaFoldDB" id="A0AAD3D8Y3"/>
<dbReference type="Pfam" id="PF04130">
    <property type="entry name" value="GCP_C_terminal"/>
    <property type="match status" value="1"/>
</dbReference>
<comment type="subcellular location">
    <subcellularLocation>
        <location evidence="5">Cytoplasm</location>
        <location evidence="5">Cytoskeleton</location>
        <location evidence="5">Microtubule organizing center</location>
    </subcellularLocation>
</comment>
<feature type="coiled-coil region" evidence="6">
    <location>
        <begin position="932"/>
        <end position="961"/>
    </location>
</feature>
<dbReference type="Gene3D" id="1.20.120.1900">
    <property type="entry name" value="Gamma-tubulin complex, C-terminal domain"/>
    <property type="match status" value="1"/>
</dbReference>
<reference evidence="10 11" key="1">
    <citation type="journal article" date="2021" name="Sci. Rep.">
        <title>The genome of the diatom Chaetoceros tenuissimus carries an ancient integrated fragment of an extant virus.</title>
        <authorList>
            <person name="Hongo Y."/>
            <person name="Kimura K."/>
            <person name="Takaki Y."/>
            <person name="Yoshida Y."/>
            <person name="Baba S."/>
            <person name="Kobayashi G."/>
            <person name="Nagasaki K."/>
            <person name="Hano T."/>
            <person name="Tomaru Y."/>
        </authorList>
    </citation>
    <scope>NUCLEOTIDE SEQUENCE [LARGE SCALE GENOMIC DNA]</scope>
    <source>
        <strain evidence="10 11">NIES-3715</strain>
    </source>
</reference>
<dbReference type="PANTHER" id="PTHR19302:SF13">
    <property type="entry name" value="GAMMA-TUBULIN COMPLEX COMPONENT 2"/>
    <property type="match status" value="1"/>
</dbReference>
<dbReference type="GO" id="GO:0000930">
    <property type="term" value="C:gamma-tubulin complex"/>
    <property type="evidence" value="ECO:0007669"/>
    <property type="project" value="TreeGrafter"/>
</dbReference>
<dbReference type="GO" id="GO:0043015">
    <property type="term" value="F:gamma-tubulin binding"/>
    <property type="evidence" value="ECO:0007669"/>
    <property type="project" value="InterPro"/>
</dbReference>
<feature type="domain" description="Gamma tubulin complex component C-terminal" evidence="8">
    <location>
        <begin position="618"/>
        <end position="1013"/>
    </location>
</feature>
<dbReference type="Pfam" id="PF17681">
    <property type="entry name" value="GCP_N_terminal"/>
    <property type="match status" value="1"/>
</dbReference>
<dbReference type="GO" id="GO:0051011">
    <property type="term" value="F:microtubule minus-end binding"/>
    <property type="evidence" value="ECO:0007669"/>
    <property type="project" value="TreeGrafter"/>
</dbReference>
<evidence type="ECO:0000256" key="7">
    <source>
        <dbReference type="SAM" id="MobiDB-lite"/>
    </source>
</evidence>
<evidence type="ECO:0000256" key="5">
    <source>
        <dbReference type="RuleBase" id="RU363050"/>
    </source>
</evidence>
<dbReference type="EMBL" id="BLLK01000062">
    <property type="protein sequence ID" value="GFH58980.1"/>
    <property type="molecule type" value="Genomic_DNA"/>
</dbReference>
<evidence type="ECO:0000256" key="3">
    <source>
        <dbReference type="ARBA" id="ARBA00022701"/>
    </source>
</evidence>
<dbReference type="GO" id="GO:0031122">
    <property type="term" value="P:cytoplasmic microtubule organization"/>
    <property type="evidence" value="ECO:0007669"/>
    <property type="project" value="TreeGrafter"/>
</dbReference>
<dbReference type="InterPro" id="IPR007259">
    <property type="entry name" value="GCP"/>
</dbReference>
<name>A0AAD3D8Y3_9STRA</name>
<dbReference type="GO" id="GO:0000922">
    <property type="term" value="C:spindle pole"/>
    <property type="evidence" value="ECO:0007669"/>
    <property type="project" value="InterPro"/>
</dbReference>
<dbReference type="InterPro" id="IPR041470">
    <property type="entry name" value="GCP_N"/>
</dbReference>
<organism evidence="10 11">
    <name type="scientific">Chaetoceros tenuissimus</name>
    <dbReference type="NCBI Taxonomy" id="426638"/>
    <lineage>
        <taxon>Eukaryota</taxon>
        <taxon>Sar</taxon>
        <taxon>Stramenopiles</taxon>
        <taxon>Ochrophyta</taxon>
        <taxon>Bacillariophyta</taxon>
        <taxon>Coscinodiscophyceae</taxon>
        <taxon>Chaetocerotophycidae</taxon>
        <taxon>Chaetocerotales</taxon>
        <taxon>Chaetocerotaceae</taxon>
        <taxon>Chaetoceros</taxon>
    </lineage>
</organism>
<evidence type="ECO:0000259" key="8">
    <source>
        <dbReference type="Pfam" id="PF04130"/>
    </source>
</evidence>
<feature type="compositionally biased region" description="Polar residues" evidence="7">
    <location>
        <begin position="22"/>
        <end position="44"/>
    </location>
</feature>
<feature type="region of interest" description="Disordered" evidence="7">
    <location>
        <begin position="1"/>
        <end position="55"/>
    </location>
</feature>
<keyword evidence="2 5" id="KW-0963">Cytoplasm</keyword>
<evidence type="ECO:0000313" key="10">
    <source>
        <dbReference type="EMBL" id="GFH58980.1"/>
    </source>
</evidence>
<dbReference type="InterPro" id="IPR040457">
    <property type="entry name" value="GCP_C"/>
</dbReference>
<comment type="similarity">
    <text evidence="1 5">Belongs to the TUBGCP family.</text>
</comment>
<keyword evidence="4 5" id="KW-0206">Cytoskeleton</keyword>
<keyword evidence="11" id="KW-1185">Reference proteome</keyword>
<dbReference type="GO" id="GO:0007020">
    <property type="term" value="P:microtubule nucleation"/>
    <property type="evidence" value="ECO:0007669"/>
    <property type="project" value="InterPro"/>
</dbReference>
<dbReference type="Proteomes" id="UP001054902">
    <property type="component" value="Unassembled WGS sequence"/>
</dbReference>
<dbReference type="GO" id="GO:0005874">
    <property type="term" value="C:microtubule"/>
    <property type="evidence" value="ECO:0007669"/>
    <property type="project" value="UniProtKB-KW"/>
</dbReference>
<keyword evidence="6" id="KW-0175">Coiled coil</keyword>
<dbReference type="GO" id="GO:0000278">
    <property type="term" value="P:mitotic cell cycle"/>
    <property type="evidence" value="ECO:0007669"/>
    <property type="project" value="TreeGrafter"/>
</dbReference>
<gene>
    <name evidence="10" type="ORF">CTEN210_15456</name>
</gene>
<feature type="compositionally biased region" description="Polar residues" evidence="7">
    <location>
        <begin position="1"/>
        <end position="15"/>
    </location>
</feature>